<evidence type="ECO:0000313" key="6">
    <source>
        <dbReference type="EMBL" id="MBA9079040.1"/>
    </source>
</evidence>
<keyword evidence="2 5" id="KW-0812">Transmembrane</keyword>
<evidence type="ECO:0000256" key="3">
    <source>
        <dbReference type="ARBA" id="ARBA00022989"/>
    </source>
</evidence>
<dbReference type="AlphaFoldDB" id="A0A839GK56"/>
<evidence type="ECO:0000256" key="2">
    <source>
        <dbReference type="ARBA" id="ARBA00022692"/>
    </source>
</evidence>
<evidence type="ECO:0000256" key="1">
    <source>
        <dbReference type="ARBA" id="ARBA00004141"/>
    </source>
</evidence>
<keyword evidence="7" id="KW-1185">Reference proteome</keyword>
<proteinExistence type="predicted"/>
<feature type="transmembrane region" description="Helical" evidence="5">
    <location>
        <begin position="37"/>
        <end position="61"/>
    </location>
</feature>
<keyword evidence="3 5" id="KW-1133">Transmembrane helix</keyword>
<evidence type="ECO:0000256" key="5">
    <source>
        <dbReference type="SAM" id="Phobius"/>
    </source>
</evidence>
<dbReference type="Proteomes" id="UP000563094">
    <property type="component" value="Unassembled WGS sequence"/>
</dbReference>
<evidence type="ECO:0000313" key="7">
    <source>
        <dbReference type="Proteomes" id="UP000563094"/>
    </source>
</evidence>
<name>A0A839GK56_9BACT</name>
<dbReference type="EMBL" id="JACJIQ010000018">
    <property type="protein sequence ID" value="MBA9079040.1"/>
    <property type="molecule type" value="Genomic_DNA"/>
</dbReference>
<reference evidence="6 7" key="1">
    <citation type="submission" date="2020-08" db="EMBL/GenBank/DDBJ databases">
        <title>Genomic Encyclopedia of Type Strains, Phase IV (KMG-IV): sequencing the most valuable type-strain genomes for metagenomic binning, comparative biology and taxonomic classification.</title>
        <authorList>
            <person name="Goeker M."/>
        </authorList>
    </citation>
    <scope>NUCLEOTIDE SEQUENCE [LARGE SCALE GENOMIC DNA]</scope>
    <source>
        <strain evidence="6 7">DSM 29854</strain>
    </source>
</reference>
<accession>A0A839GK56</accession>
<protein>
    <submittedName>
        <fullName evidence="6">Co/Zn/Cd efflux system component</fullName>
    </submittedName>
</protein>
<evidence type="ECO:0000256" key="4">
    <source>
        <dbReference type="ARBA" id="ARBA00023136"/>
    </source>
</evidence>
<dbReference type="GO" id="GO:0016020">
    <property type="term" value="C:membrane"/>
    <property type="evidence" value="ECO:0007669"/>
    <property type="project" value="UniProtKB-SubCell"/>
</dbReference>
<comment type="subcellular location">
    <subcellularLocation>
        <location evidence="1">Membrane</location>
        <topology evidence="1">Multi-pass membrane protein</topology>
    </subcellularLocation>
</comment>
<organism evidence="6 7">
    <name type="scientific">Rufibacter quisquiliarum</name>
    <dbReference type="NCBI Taxonomy" id="1549639"/>
    <lineage>
        <taxon>Bacteria</taxon>
        <taxon>Pseudomonadati</taxon>
        <taxon>Bacteroidota</taxon>
        <taxon>Cytophagia</taxon>
        <taxon>Cytophagales</taxon>
        <taxon>Hymenobacteraceae</taxon>
        <taxon>Rufibacter</taxon>
    </lineage>
</organism>
<gene>
    <name evidence="6" type="ORF">FHS90_003775</name>
</gene>
<keyword evidence="4 5" id="KW-0472">Membrane</keyword>
<dbReference type="SUPFAM" id="SSF161111">
    <property type="entry name" value="Cation efflux protein transmembrane domain-like"/>
    <property type="match status" value="1"/>
</dbReference>
<dbReference type="InterPro" id="IPR027469">
    <property type="entry name" value="Cation_efflux_TMD_sf"/>
</dbReference>
<feature type="transmembrane region" description="Helical" evidence="5">
    <location>
        <begin position="6"/>
        <end position="25"/>
    </location>
</feature>
<comment type="caution">
    <text evidence="6">The sequence shown here is derived from an EMBL/GenBank/DDBJ whole genome shotgun (WGS) entry which is preliminary data.</text>
</comment>
<sequence length="87" mass="9468">MESKAILFVASIGLVVNLTGMYILSKGSKVSLKMKGAYFEGLSNMLTSVGVIINILATYTFKLPRVLKKANPSFLQITYTSVFSIIS</sequence>